<evidence type="ECO:0000313" key="1">
    <source>
        <dbReference type="EMBL" id="NMP29358.1"/>
    </source>
</evidence>
<reference evidence="1 2" key="2">
    <citation type="submission" date="2020-06" db="EMBL/GenBank/DDBJ databases">
        <title>Polyphasic characterization of a Rahnella strain isolated from tree sap.</title>
        <authorList>
            <person name="Kim I.S."/>
        </authorList>
    </citation>
    <scope>NUCLEOTIDE SEQUENCE [LARGE SCALE GENOMIC DNA]</scope>
    <source>
        <strain evidence="1 2">SAP-1</strain>
    </source>
</reference>
<reference evidence="1 2" key="1">
    <citation type="submission" date="2020-01" db="EMBL/GenBank/DDBJ databases">
        <authorList>
            <person name="Lee S.D."/>
        </authorList>
    </citation>
    <scope>NUCLEOTIDE SEQUENCE [LARGE SCALE GENOMIC DNA]</scope>
    <source>
        <strain evidence="1 2">SAP-1</strain>
    </source>
</reference>
<keyword evidence="2" id="KW-1185">Reference proteome</keyword>
<dbReference type="AlphaFoldDB" id="A0A848MLC9"/>
<dbReference type="RefSeq" id="WP_169405070.1">
    <property type="nucleotide sequence ID" value="NZ_JAADJU010000013.1"/>
</dbReference>
<dbReference type="InterPro" id="IPR036624">
    <property type="entry name" value="Hcp1-lik_sf"/>
</dbReference>
<name>A0A848MLC9_9GAMM</name>
<dbReference type="Proteomes" id="UP000585363">
    <property type="component" value="Unassembled WGS sequence"/>
</dbReference>
<dbReference type="InterPro" id="IPR008312">
    <property type="entry name" value="T6SS_TssB1"/>
</dbReference>
<dbReference type="SUPFAM" id="SSF141452">
    <property type="entry name" value="Hcp1-like"/>
    <property type="match status" value="1"/>
</dbReference>
<dbReference type="Pfam" id="PF05591">
    <property type="entry name" value="T6SS_VipA"/>
    <property type="match status" value="1"/>
</dbReference>
<gene>
    <name evidence="1" type="ORF">GW590_21130</name>
</gene>
<sequence>MPELFQNKMLRARGNIKLDLFTNGAQKKVELLLKLLSVGDFSNGKAEGLLSKREKVSMNKNNFNSVHHIEQIELRYEKITWTYKDGNIIHSDSWNERTTA</sequence>
<evidence type="ECO:0008006" key="3">
    <source>
        <dbReference type="Google" id="ProtNLM"/>
    </source>
</evidence>
<dbReference type="Gene3D" id="2.30.110.20">
    <property type="entry name" value="Hcp1-like"/>
    <property type="match status" value="1"/>
</dbReference>
<organism evidence="1 2">
    <name type="scientific">Rouxiella aceris</name>
    <dbReference type="NCBI Taxonomy" id="2703884"/>
    <lineage>
        <taxon>Bacteria</taxon>
        <taxon>Pseudomonadati</taxon>
        <taxon>Pseudomonadota</taxon>
        <taxon>Gammaproteobacteria</taxon>
        <taxon>Enterobacterales</taxon>
        <taxon>Yersiniaceae</taxon>
        <taxon>Rouxiella</taxon>
    </lineage>
</organism>
<proteinExistence type="predicted"/>
<evidence type="ECO:0000313" key="2">
    <source>
        <dbReference type="Proteomes" id="UP000585363"/>
    </source>
</evidence>
<dbReference type="EMBL" id="JAADJU010000013">
    <property type="protein sequence ID" value="NMP29358.1"/>
    <property type="molecule type" value="Genomic_DNA"/>
</dbReference>
<comment type="caution">
    <text evidence="1">The sequence shown here is derived from an EMBL/GenBank/DDBJ whole genome shotgun (WGS) entry which is preliminary data.</text>
</comment>
<accession>A0A848MLC9</accession>
<protein>
    <recommendedName>
        <fullName evidence="3">Hcp1 family type VI secretion system effector</fullName>
    </recommendedName>
</protein>